<keyword evidence="2 5" id="KW-0479">Metal-binding</keyword>
<dbReference type="Proteomes" id="UP001296993">
    <property type="component" value="Unassembled WGS sequence"/>
</dbReference>
<protein>
    <submittedName>
        <fullName evidence="8">Threonine dehydrogenase-like Zn-dependent dehydrogenase</fullName>
    </submittedName>
</protein>
<keyword evidence="3 5" id="KW-0862">Zinc</keyword>
<dbReference type="InterPro" id="IPR011032">
    <property type="entry name" value="GroES-like_sf"/>
</dbReference>
<sequence length="346" mass="36674">MKATYMYGAGDVRIENVPDPVIQQPTDAIVRVVRSCVCGSDLHPYHSMQHSGAGRPMGHEMIGIVEDLGSAVSTLKRGDFVIAPFAFQDNTCVFCREGFQTSCIHGGWYGNTEVGGLQAELARIPQADGSLVSVPGIDERNELLPSLLTLSDVYLTGFHAAHMGQVSAGKTVTVIGDGAVGLSAVLASRQLGAERIILMGRHRSRTDLGIEFGATDVVAERGEGGIAKVMELTRGEGSHVVLEAVGHMPAYEQAYGVVRPGGVISRVGVPQYEEAPVGFGSLFGKNATLTGGPAPVRAYMEPAIQQVLNGQINPGRVFDRSVTIDGVPAGYRAMNNRDALKVLVTF</sequence>
<dbReference type="PANTHER" id="PTHR42813:SF2">
    <property type="entry name" value="DEHYDROGENASE, ZINC-CONTAINING, PUTATIVE (AFU_ORTHOLOGUE AFUA_2G02810)-RELATED"/>
    <property type="match status" value="1"/>
</dbReference>
<keyword evidence="9" id="KW-1185">Reference proteome</keyword>
<evidence type="ECO:0000256" key="2">
    <source>
        <dbReference type="ARBA" id="ARBA00022723"/>
    </source>
</evidence>
<evidence type="ECO:0000313" key="9">
    <source>
        <dbReference type="Proteomes" id="UP001296993"/>
    </source>
</evidence>
<accession>A0ABS4XJM8</accession>
<dbReference type="EMBL" id="JAGIOF010000004">
    <property type="protein sequence ID" value="MBP2388669.1"/>
    <property type="molecule type" value="Genomic_DNA"/>
</dbReference>
<evidence type="ECO:0000256" key="5">
    <source>
        <dbReference type="RuleBase" id="RU361277"/>
    </source>
</evidence>
<dbReference type="SUPFAM" id="SSF51735">
    <property type="entry name" value="NAD(P)-binding Rossmann-fold domains"/>
    <property type="match status" value="1"/>
</dbReference>
<evidence type="ECO:0000256" key="3">
    <source>
        <dbReference type="ARBA" id="ARBA00022833"/>
    </source>
</evidence>
<dbReference type="Gene3D" id="3.40.50.720">
    <property type="entry name" value="NAD(P)-binding Rossmann-like Domain"/>
    <property type="match status" value="1"/>
</dbReference>
<feature type="domain" description="Alcohol dehydrogenase-like C-terminal" evidence="6">
    <location>
        <begin position="179"/>
        <end position="292"/>
    </location>
</feature>
<reference evidence="8 9" key="1">
    <citation type="submission" date="2021-03" db="EMBL/GenBank/DDBJ databases">
        <title>Sequencing the genomes of 1000 actinobacteria strains.</title>
        <authorList>
            <person name="Klenk H.-P."/>
        </authorList>
    </citation>
    <scope>NUCLEOTIDE SEQUENCE [LARGE SCALE GENOMIC DNA]</scope>
    <source>
        <strain evidence="8 9">DSM 15797</strain>
    </source>
</reference>
<feature type="domain" description="Alcohol dehydrogenase-like N-terminal" evidence="7">
    <location>
        <begin position="25"/>
        <end position="133"/>
    </location>
</feature>
<dbReference type="InterPro" id="IPR002328">
    <property type="entry name" value="ADH_Zn_CS"/>
</dbReference>
<comment type="similarity">
    <text evidence="5">Belongs to the zinc-containing alcohol dehydrogenase family.</text>
</comment>
<dbReference type="InterPro" id="IPR013154">
    <property type="entry name" value="ADH-like_N"/>
</dbReference>
<evidence type="ECO:0000256" key="4">
    <source>
        <dbReference type="ARBA" id="ARBA00023002"/>
    </source>
</evidence>
<dbReference type="Pfam" id="PF00107">
    <property type="entry name" value="ADH_zinc_N"/>
    <property type="match status" value="1"/>
</dbReference>
<comment type="cofactor">
    <cofactor evidence="1 5">
        <name>Zn(2+)</name>
        <dbReference type="ChEBI" id="CHEBI:29105"/>
    </cofactor>
</comment>
<evidence type="ECO:0000259" key="6">
    <source>
        <dbReference type="Pfam" id="PF00107"/>
    </source>
</evidence>
<dbReference type="PANTHER" id="PTHR42813">
    <property type="entry name" value="ZINC-TYPE ALCOHOL DEHYDROGENASE-LIKE"/>
    <property type="match status" value="1"/>
</dbReference>
<dbReference type="InterPro" id="IPR036291">
    <property type="entry name" value="NAD(P)-bd_dom_sf"/>
</dbReference>
<dbReference type="SUPFAM" id="SSF50129">
    <property type="entry name" value="GroES-like"/>
    <property type="match status" value="1"/>
</dbReference>
<dbReference type="Pfam" id="PF08240">
    <property type="entry name" value="ADH_N"/>
    <property type="match status" value="1"/>
</dbReference>
<proteinExistence type="inferred from homology"/>
<dbReference type="Gene3D" id="3.90.180.10">
    <property type="entry name" value="Medium-chain alcohol dehydrogenases, catalytic domain"/>
    <property type="match status" value="1"/>
</dbReference>
<evidence type="ECO:0000313" key="8">
    <source>
        <dbReference type="EMBL" id="MBP2388669.1"/>
    </source>
</evidence>
<keyword evidence="4" id="KW-0560">Oxidoreductase</keyword>
<evidence type="ECO:0000259" key="7">
    <source>
        <dbReference type="Pfam" id="PF08240"/>
    </source>
</evidence>
<dbReference type="RefSeq" id="WP_210002441.1">
    <property type="nucleotide sequence ID" value="NZ_BAAAJY010000004.1"/>
</dbReference>
<evidence type="ECO:0000256" key="1">
    <source>
        <dbReference type="ARBA" id="ARBA00001947"/>
    </source>
</evidence>
<name>A0ABS4XJM8_9MICC</name>
<comment type="caution">
    <text evidence="8">The sequence shown here is derived from an EMBL/GenBank/DDBJ whole genome shotgun (WGS) entry which is preliminary data.</text>
</comment>
<organism evidence="8 9">
    <name type="scientific">Paeniglutamicibacter kerguelensis</name>
    <dbReference type="NCBI Taxonomy" id="254788"/>
    <lineage>
        <taxon>Bacteria</taxon>
        <taxon>Bacillati</taxon>
        <taxon>Actinomycetota</taxon>
        <taxon>Actinomycetes</taxon>
        <taxon>Micrococcales</taxon>
        <taxon>Micrococcaceae</taxon>
        <taxon>Paeniglutamicibacter</taxon>
    </lineage>
</organism>
<dbReference type="PROSITE" id="PS00059">
    <property type="entry name" value="ADH_ZINC"/>
    <property type="match status" value="1"/>
</dbReference>
<gene>
    <name evidence="8" type="ORF">JOF47_004242</name>
</gene>
<dbReference type="InterPro" id="IPR013149">
    <property type="entry name" value="ADH-like_C"/>
</dbReference>